<protein>
    <recommendedName>
        <fullName evidence="7">Cystatin-B</fullName>
    </recommendedName>
    <alternativeName>
        <fullName evidence="8">Stefin-B</fullName>
    </alternativeName>
</protein>
<organism evidence="10 11">
    <name type="scientific">Labeo rohita</name>
    <name type="common">Indian major carp</name>
    <name type="synonym">Cyprinus rohita</name>
    <dbReference type="NCBI Taxonomy" id="84645"/>
    <lineage>
        <taxon>Eukaryota</taxon>
        <taxon>Metazoa</taxon>
        <taxon>Chordata</taxon>
        <taxon>Craniata</taxon>
        <taxon>Vertebrata</taxon>
        <taxon>Euteleostomi</taxon>
        <taxon>Actinopterygii</taxon>
        <taxon>Neopterygii</taxon>
        <taxon>Teleostei</taxon>
        <taxon>Ostariophysi</taxon>
        <taxon>Cypriniformes</taxon>
        <taxon>Cyprinidae</taxon>
        <taxon>Labeoninae</taxon>
        <taxon>Labeonini</taxon>
        <taxon>Labeo</taxon>
    </lineage>
</organism>
<reference evidence="10 11" key="1">
    <citation type="submission" date="2018-03" db="EMBL/GenBank/DDBJ databases">
        <title>Draft genome sequence of Rohu Carp (Labeo rohita).</title>
        <authorList>
            <person name="Das P."/>
            <person name="Kushwaha B."/>
            <person name="Joshi C.G."/>
            <person name="Kumar D."/>
            <person name="Nagpure N.S."/>
            <person name="Sahoo L."/>
            <person name="Das S.P."/>
            <person name="Bit A."/>
            <person name="Patnaik S."/>
            <person name="Meher P.K."/>
            <person name="Jayasankar P."/>
            <person name="Koringa P.G."/>
            <person name="Patel N.V."/>
            <person name="Hinsu A.T."/>
            <person name="Kumar R."/>
            <person name="Pandey M."/>
            <person name="Agarwal S."/>
            <person name="Srivastava S."/>
            <person name="Singh M."/>
            <person name="Iquebal M.A."/>
            <person name="Jaiswal S."/>
            <person name="Angadi U.B."/>
            <person name="Kumar N."/>
            <person name="Raza M."/>
            <person name="Shah T.M."/>
            <person name="Rai A."/>
            <person name="Jena J.K."/>
        </authorList>
    </citation>
    <scope>NUCLEOTIDE SEQUENCE [LARGE SCALE GENOMIC DNA]</scope>
    <source>
        <strain evidence="10">DASCIFA01</strain>
        <tissue evidence="10">Testis</tissue>
    </source>
</reference>
<dbReference type="CDD" id="cd00042">
    <property type="entry name" value="CY"/>
    <property type="match status" value="1"/>
</dbReference>
<dbReference type="EMBL" id="QBIY01011170">
    <property type="protein sequence ID" value="RXN34685.1"/>
    <property type="molecule type" value="Genomic_DNA"/>
</dbReference>
<dbReference type="InterPro" id="IPR001713">
    <property type="entry name" value="Prot_inh_stefin"/>
</dbReference>
<evidence type="ECO:0000256" key="4">
    <source>
        <dbReference type="ARBA" id="ARBA00022690"/>
    </source>
</evidence>
<accession>A0A498NRV1</accession>
<feature type="domain" description="Cystatin" evidence="9">
    <location>
        <begin position="3"/>
        <end position="100"/>
    </location>
</feature>
<dbReference type="STRING" id="84645.A0A498NRV1"/>
<evidence type="ECO:0007829" key="12">
    <source>
        <dbReference type="PeptideAtlas" id="A0A498NRV1"/>
    </source>
</evidence>
<dbReference type="InterPro" id="IPR046350">
    <property type="entry name" value="Cystatin_sf"/>
</dbReference>
<dbReference type="Proteomes" id="UP000290572">
    <property type="component" value="Unassembled WGS sequence"/>
</dbReference>
<comment type="subcellular location">
    <subcellularLocation>
        <location evidence="1">Cytoplasm</location>
    </subcellularLocation>
</comment>
<dbReference type="PANTHER" id="PTHR11414:SF21">
    <property type="entry name" value="CYSTATIN 14A, TANDEM DUPLICATE 1-RELATED"/>
    <property type="match status" value="1"/>
</dbReference>
<dbReference type="SUPFAM" id="SSF54403">
    <property type="entry name" value="Cystatin/monellin"/>
    <property type="match status" value="1"/>
</dbReference>
<evidence type="ECO:0000256" key="8">
    <source>
        <dbReference type="ARBA" id="ARBA00041437"/>
    </source>
</evidence>
<evidence type="ECO:0000256" key="7">
    <source>
        <dbReference type="ARBA" id="ARBA00040677"/>
    </source>
</evidence>
<dbReference type="Pfam" id="PF00031">
    <property type="entry name" value="Cystatin"/>
    <property type="match status" value="1"/>
</dbReference>
<evidence type="ECO:0000256" key="2">
    <source>
        <dbReference type="ARBA" id="ARBA00009403"/>
    </source>
</evidence>
<dbReference type="GO" id="GO:0005829">
    <property type="term" value="C:cytosol"/>
    <property type="evidence" value="ECO:0007669"/>
    <property type="project" value="TreeGrafter"/>
</dbReference>
<dbReference type="GO" id="GO:0002376">
    <property type="term" value="P:immune system process"/>
    <property type="evidence" value="ECO:0007669"/>
    <property type="project" value="UniProtKB-KW"/>
</dbReference>
<keyword evidence="6" id="KW-0391">Immunity</keyword>
<evidence type="ECO:0000256" key="3">
    <source>
        <dbReference type="ARBA" id="ARBA00022490"/>
    </source>
</evidence>
<keyword evidence="4" id="KW-0646">Protease inhibitor</keyword>
<dbReference type="SMART" id="SM00043">
    <property type="entry name" value="CY"/>
    <property type="match status" value="1"/>
</dbReference>
<keyword evidence="5" id="KW-0789">Thiol protease inhibitor</keyword>
<dbReference type="GO" id="GO:0004869">
    <property type="term" value="F:cysteine-type endopeptidase inhibitor activity"/>
    <property type="evidence" value="ECO:0007669"/>
    <property type="project" value="UniProtKB-KW"/>
</dbReference>
<dbReference type="InterPro" id="IPR000010">
    <property type="entry name" value="Cystatin_dom"/>
</dbReference>
<evidence type="ECO:0000313" key="11">
    <source>
        <dbReference type="Proteomes" id="UP000290572"/>
    </source>
</evidence>
<comment type="similarity">
    <text evidence="2">Belongs to the cystatin family.</text>
</comment>
<proteinExistence type="evidence at protein level"/>
<keyword evidence="3" id="KW-0963">Cytoplasm</keyword>
<gene>
    <name evidence="10" type="ORF">ROHU_014770</name>
</gene>
<dbReference type="PRINTS" id="PR00295">
    <property type="entry name" value="STEFINA"/>
</dbReference>
<evidence type="ECO:0000313" key="10">
    <source>
        <dbReference type="EMBL" id="RXN34685.1"/>
    </source>
</evidence>
<comment type="caution">
    <text evidence="10">The sequence shown here is derived from an EMBL/GenBank/DDBJ whole genome shotgun (WGS) entry which is preliminary data.</text>
</comment>
<keyword evidence="11" id="KW-1185">Reference proteome</keyword>
<dbReference type="AlphaFoldDB" id="A0A498NRV1"/>
<dbReference type="GO" id="GO:0071220">
    <property type="term" value="P:cellular response to bacterial lipoprotein"/>
    <property type="evidence" value="ECO:0007669"/>
    <property type="project" value="UniProtKB-ARBA"/>
</dbReference>
<evidence type="ECO:0000259" key="9">
    <source>
        <dbReference type="SMART" id="SM00043"/>
    </source>
</evidence>
<name>A0A498NRV1_LABRO</name>
<evidence type="ECO:0000256" key="5">
    <source>
        <dbReference type="ARBA" id="ARBA00022704"/>
    </source>
</evidence>
<sequence length="100" mass="11152">MPLLCGGTTEAKDADEEVQKICDEMKSHAEGKAGRKFDVFIAKSYKTQLVAGTNYFVKVHVGGDEYVHLRVYKTLPHAGEKLELTAIQASKAHHDPIEYF</sequence>
<dbReference type="PANTHER" id="PTHR11414">
    <property type="entry name" value="CYSTATIN FAMILY MEMBER"/>
    <property type="match status" value="1"/>
</dbReference>
<keyword evidence="12" id="KW-1267">Proteomics identification</keyword>
<dbReference type="FunFam" id="3.10.450.10:FF:000001">
    <property type="entry name" value="Cystatin-A"/>
    <property type="match status" value="1"/>
</dbReference>
<dbReference type="Gene3D" id="3.10.450.10">
    <property type="match status" value="1"/>
</dbReference>
<dbReference type="InterPro" id="IPR018073">
    <property type="entry name" value="Prot_inh_cystat_CS"/>
</dbReference>
<evidence type="ECO:0000256" key="6">
    <source>
        <dbReference type="ARBA" id="ARBA00022859"/>
    </source>
</evidence>
<dbReference type="PROSITE" id="PS00287">
    <property type="entry name" value="CYSTATIN"/>
    <property type="match status" value="1"/>
</dbReference>
<evidence type="ECO:0000256" key="1">
    <source>
        <dbReference type="ARBA" id="ARBA00004496"/>
    </source>
</evidence>